<gene>
    <name evidence="1" type="ordered locus">PXO_05802</name>
</gene>
<evidence type="ECO:0000313" key="1">
    <source>
        <dbReference type="EMBL" id="ACD56754.1"/>
    </source>
</evidence>
<dbReference type="AlphaFoldDB" id="A0A0K0GFI1"/>
<dbReference type="EMBL" id="CP000967">
    <property type="protein sequence ID" value="ACD56754.1"/>
    <property type="molecule type" value="Genomic_DNA"/>
</dbReference>
<proteinExistence type="predicted"/>
<sequence length="49" mass="5352">MSAASQSAKRVVQASVSCLHLASSRSQCSNARLQSLRRSCMRSQRRALS</sequence>
<dbReference type="KEGG" id="xop:PXO_05802"/>
<dbReference type="HOGENOM" id="CLU_3142251_0_0_6"/>
<dbReference type="Proteomes" id="UP000001740">
    <property type="component" value="Chromosome"/>
</dbReference>
<organism evidence="1 2">
    <name type="scientific">Xanthomonas oryzae pv. oryzae (strain PXO99A)</name>
    <dbReference type="NCBI Taxonomy" id="360094"/>
    <lineage>
        <taxon>Bacteria</taxon>
        <taxon>Pseudomonadati</taxon>
        <taxon>Pseudomonadota</taxon>
        <taxon>Gammaproteobacteria</taxon>
        <taxon>Lysobacterales</taxon>
        <taxon>Lysobacteraceae</taxon>
        <taxon>Xanthomonas</taxon>
    </lineage>
</organism>
<accession>A0A0K0GFI1</accession>
<evidence type="ECO:0000313" key="2">
    <source>
        <dbReference type="Proteomes" id="UP000001740"/>
    </source>
</evidence>
<protein>
    <submittedName>
        <fullName evidence="1">Uncharacterized protein</fullName>
    </submittedName>
</protein>
<reference evidence="1 2" key="1">
    <citation type="journal article" date="2008" name="BMC Genomics">
        <title>Genome sequence and rapid evolution of the rice pathogen Xanthomonas oryzae pv. oryzae PXO99A.</title>
        <authorList>
            <person name="Salzberg S.L."/>
            <person name="Sommer D.D."/>
            <person name="Schatz M.C."/>
            <person name="Phillippy A.M."/>
            <person name="Rabinowicz P.D."/>
            <person name="Tsuge S."/>
            <person name="Furutani A."/>
            <person name="Ochiai H."/>
            <person name="Delcher A.L."/>
            <person name="Kelley D."/>
            <person name="Madupu R."/>
            <person name="Puiu D."/>
            <person name="Radune D."/>
            <person name="Shumway M."/>
            <person name="Trapnell C."/>
            <person name="Aparna G."/>
            <person name="Jha G."/>
            <person name="Pandey A."/>
            <person name="Patil P.B."/>
            <person name="Ishihara H."/>
            <person name="Meyer D.F."/>
            <person name="Szurek B."/>
            <person name="Verdier V."/>
            <person name="Koebnik R."/>
            <person name="Dow J.M."/>
            <person name="Ryan R.P."/>
            <person name="Hirata H."/>
            <person name="Tsuyumu S."/>
            <person name="Won Lee S."/>
            <person name="Seo Y.S."/>
            <person name="Sriariyanum M."/>
            <person name="Ronald P.C."/>
            <person name="Sonti R.V."/>
            <person name="Van Sluys M.A."/>
            <person name="Leach J.E."/>
            <person name="White F.F."/>
            <person name="Bogdanove A.J."/>
        </authorList>
    </citation>
    <scope>NUCLEOTIDE SEQUENCE [LARGE SCALE GENOMIC DNA]</scope>
    <source>
        <strain evidence="1 2">PXO99A</strain>
    </source>
</reference>
<name>A0A0K0GFI1_XANOP</name>